<dbReference type="Proteomes" id="UP001172082">
    <property type="component" value="Unassembled WGS sequence"/>
</dbReference>
<keyword evidence="3" id="KW-1185">Reference proteome</keyword>
<sequence>MKTFGLLKKREVWVPSWKGWMVLFFLFILILAAIIMGIHPFLSMHKPVDAKVLIVDDWLPDGAVEKTQREFNENGYQLLIVTGGQPLAGWNATKFASSSELLMAKMIERGFDQEKIVSVPSPVVDQDRTYTAAVAVQKWLQESGYQFTSMNIISIGVHSRRSFLLFERAFENSDFQIGVISLSNDSYSAKRWWNSSVGTKTVLAETIAYIYTKLFF</sequence>
<gene>
    <name evidence="2" type="ORF">QQ008_17245</name>
</gene>
<name>A0ABT8KQW5_9BACT</name>
<dbReference type="RefSeq" id="WP_346753161.1">
    <property type="nucleotide sequence ID" value="NZ_JAUJEA010000006.1"/>
</dbReference>
<keyword evidence="1" id="KW-0472">Membrane</keyword>
<accession>A0ABT8KQW5</accession>
<keyword evidence="1" id="KW-0812">Transmembrane</keyword>
<proteinExistence type="predicted"/>
<dbReference type="EMBL" id="JAUJEA010000006">
    <property type="protein sequence ID" value="MDN5203139.1"/>
    <property type="molecule type" value="Genomic_DNA"/>
</dbReference>
<evidence type="ECO:0000313" key="2">
    <source>
        <dbReference type="EMBL" id="MDN5203139.1"/>
    </source>
</evidence>
<protein>
    <submittedName>
        <fullName evidence="2">ElyC/SanA/YdcF family protein</fullName>
    </submittedName>
</protein>
<organism evidence="2 3">
    <name type="scientific">Splendidivirga corallicola</name>
    <dbReference type="NCBI Taxonomy" id="3051826"/>
    <lineage>
        <taxon>Bacteria</taxon>
        <taxon>Pseudomonadati</taxon>
        <taxon>Bacteroidota</taxon>
        <taxon>Cytophagia</taxon>
        <taxon>Cytophagales</taxon>
        <taxon>Splendidivirgaceae</taxon>
        <taxon>Splendidivirga</taxon>
    </lineage>
</organism>
<comment type="caution">
    <text evidence="2">The sequence shown here is derived from an EMBL/GenBank/DDBJ whole genome shotgun (WGS) entry which is preliminary data.</text>
</comment>
<keyword evidence="1" id="KW-1133">Transmembrane helix</keyword>
<evidence type="ECO:0000256" key="1">
    <source>
        <dbReference type="SAM" id="Phobius"/>
    </source>
</evidence>
<reference evidence="2" key="1">
    <citation type="submission" date="2023-06" db="EMBL/GenBank/DDBJ databases">
        <title>Genomic of Parafulvivirga corallium.</title>
        <authorList>
            <person name="Wang G."/>
        </authorList>
    </citation>
    <scope>NUCLEOTIDE SEQUENCE</scope>
    <source>
        <strain evidence="2">BMA10</strain>
    </source>
</reference>
<feature type="transmembrane region" description="Helical" evidence="1">
    <location>
        <begin position="20"/>
        <end position="42"/>
    </location>
</feature>
<evidence type="ECO:0000313" key="3">
    <source>
        <dbReference type="Proteomes" id="UP001172082"/>
    </source>
</evidence>